<proteinExistence type="predicted"/>
<reference evidence="2 3" key="1">
    <citation type="submission" date="2022-06" db="EMBL/GenBank/DDBJ databases">
        <title>Mycolicibacterium sp. CAU 1645 isolated from seawater.</title>
        <authorList>
            <person name="Kim W."/>
        </authorList>
    </citation>
    <scope>NUCLEOTIDE SEQUENCE [LARGE SCALE GENOMIC DNA]</scope>
    <source>
        <strain evidence="2 3">CAU 1645</strain>
    </source>
</reference>
<gene>
    <name evidence="2" type="ORF">NM203_10570</name>
</gene>
<feature type="region of interest" description="Disordered" evidence="1">
    <location>
        <begin position="143"/>
        <end position="181"/>
    </location>
</feature>
<evidence type="ECO:0000313" key="3">
    <source>
        <dbReference type="Proteomes" id="UP001651690"/>
    </source>
</evidence>
<sequence length="181" mass="19487">MTVHTLRAVALRALAVGDLGEGHARRDDRRVVMPARTIGHCAAAGCDDARLDYNVESSELRDDPRSPWPTSTLVLLTSPAHVGATLDVTRLRCNGSDENGHVGAMEIAEVRTERDADGHRPCETALLAIGFEGGERMALSGGLGLGRRGGPQCRARRRRPPRGSRICRPPSRAAPSRWAVV</sequence>
<dbReference type="RefSeq" id="WP_255059840.1">
    <property type="nucleotide sequence ID" value="NZ_JANDBD010000004.1"/>
</dbReference>
<protein>
    <submittedName>
        <fullName evidence="2">Uncharacterized protein</fullName>
    </submittedName>
</protein>
<dbReference type="EMBL" id="JANDBD010000004">
    <property type="protein sequence ID" value="MCP9272624.1"/>
    <property type="molecule type" value="Genomic_DNA"/>
</dbReference>
<keyword evidence="3" id="KW-1185">Reference proteome</keyword>
<comment type="caution">
    <text evidence="2">The sequence shown here is derived from an EMBL/GenBank/DDBJ whole genome shotgun (WGS) entry which is preliminary data.</text>
</comment>
<name>A0ABT1M2Y7_9MYCO</name>
<accession>A0ABT1M2Y7</accession>
<evidence type="ECO:0000313" key="2">
    <source>
        <dbReference type="EMBL" id="MCP9272624.1"/>
    </source>
</evidence>
<organism evidence="2 3">
    <name type="scientific">Mycolicibacterium arenosum</name>
    <dbReference type="NCBI Taxonomy" id="2952157"/>
    <lineage>
        <taxon>Bacteria</taxon>
        <taxon>Bacillati</taxon>
        <taxon>Actinomycetota</taxon>
        <taxon>Actinomycetes</taxon>
        <taxon>Mycobacteriales</taxon>
        <taxon>Mycobacteriaceae</taxon>
        <taxon>Mycolicibacterium</taxon>
    </lineage>
</organism>
<dbReference type="Proteomes" id="UP001651690">
    <property type="component" value="Unassembled WGS sequence"/>
</dbReference>
<evidence type="ECO:0000256" key="1">
    <source>
        <dbReference type="SAM" id="MobiDB-lite"/>
    </source>
</evidence>